<comment type="caution">
    <text evidence="2">The sequence shown here is derived from an EMBL/GenBank/DDBJ whole genome shotgun (WGS) entry which is preliminary data.</text>
</comment>
<feature type="transmembrane region" description="Helical" evidence="1">
    <location>
        <begin position="228"/>
        <end position="251"/>
    </location>
</feature>
<dbReference type="Proteomes" id="UP001054902">
    <property type="component" value="Unassembled WGS sequence"/>
</dbReference>
<feature type="transmembrane region" description="Helical" evidence="1">
    <location>
        <begin position="400"/>
        <end position="423"/>
    </location>
</feature>
<protein>
    <recommendedName>
        <fullName evidence="4">Silicon transporter</fullName>
    </recommendedName>
</protein>
<feature type="transmembrane region" description="Helical" evidence="1">
    <location>
        <begin position="17"/>
        <end position="36"/>
    </location>
</feature>
<keyword evidence="1" id="KW-0812">Transmembrane</keyword>
<evidence type="ECO:0000313" key="3">
    <source>
        <dbReference type="Proteomes" id="UP001054902"/>
    </source>
</evidence>
<feature type="transmembrane region" description="Helical" evidence="1">
    <location>
        <begin position="48"/>
        <end position="64"/>
    </location>
</feature>
<name>A0AAD3H1P0_9STRA</name>
<feature type="transmembrane region" description="Helical" evidence="1">
    <location>
        <begin position="179"/>
        <end position="207"/>
    </location>
</feature>
<reference evidence="2 3" key="1">
    <citation type="journal article" date="2021" name="Sci. Rep.">
        <title>The genome of the diatom Chaetoceros tenuissimus carries an ancient integrated fragment of an extant virus.</title>
        <authorList>
            <person name="Hongo Y."/>
            <person name="Kimura K."/>
            <person name="Takaki Y."/>
            <person name="Yoshida Y."/>
            <person name="Baba S."/>
            <person name="Kobayashi G."/>
            <person name="Nagasaki K."/>
            <person name="Hano T."/>
            <person name="Tomaru Y."/>
        </authorList>
    </citation>
    <scope>NUCLEOTIDE SEQUENCE [LARGE SCALE GENOMIC DNA]</scope>
    <source>
        <strain evidence="2 3">NIES-3715</strain>
    </source>
</reference>
<keyword evidence="1" id="KW-1133">Transmembrane helix</keyword>
<gene>
    <name evidence="2" type="ORF">CTEN210_03098</name>
</gene>
<dbReference type="Pfam" id="PF03842">
    <property type="entry name" value="Silic_transp"/>
    <property type="match status" value="1"/>
</dbReference>
<keyword evidence="1" id="KW-0472">Membrane</keyword>
<dbReference type="EMBL" id="BLLK01000022">
    <property type="protein sequence ID" value="GFH46624.1"/>
    <property type="molecule type" value="Genomic_DNA"/>
</dbReference>
<keyword evidence="3" id="KW-1185">Reference proteome</keyword>
<dbReference type="InterPro" id="IPR004693">
    <property type="entry name" value="Silicon_transpt"/>
</dbReference>
<evidence type="ECO:0000256" key="1">
    <source>
        <dbReference type="SAM" id="Phobius"/>
    </source>
</evidence>
<dbReference type="AlphaFoldDB" id="A0AAD3H1P0"/>
<proteinExistence type="predicted"/>
<dbReference type="GO" id="GO:0015708">
    <property type="term" value="P:silicic acid import across plasma membrane"/>
    <property type="evidence" value="ECO:0007669"/>
    <property type="project" value="InterPro"/>
</dbReference>
<feature type="transmembrane region" description="Helical" evidence="1">
    <location>
        <begin position="139"/>
        <end position="159"/>
    </location>
</feature>
<feature type="transmembrane region" description="Helical" evidence="1">
    <location>
        <begin position="107"/>
        <end position="127"/>
    </location>
</feature>
<evidence type="ECO:0008006" key="4">
    <source>
        <dbReference type="Google" id="ProtNLM"/>
    </source>
</evidence>
<sequence>MGDSSALSNPLNAFKGFYSMCLLIFSIVCIMGLIASRQTNLSADAHPAAAYVLIWVAILWLTMVEGGQASLVGLAPVNKELYRDSHPISYKCTSITNKGDNLDRYLLGRQFMVVFVVFSVNVSGGPLGGAELWGMPDWIITLFFQTGLAMILFTCNVGQLNTQVNASHCMLDYINTYFALFTLWVAMAVEFSGLVHSSYLIQMAVAAMAGKKIESNEDPRTPAQAAFFWIRCLYSLAILIGCFAVTLQALFQGKTTMWEGVPAWLATLIFFFLMSVVGMLEGMQIAFFAVSKIQESERGESVWAKKTCELLFRGEGHNLPGFMIGRQLCVVSCMFFVARVTSVSIPEGEDNVFGVSDGLQEFFGFGFLGALITTICASISWQLVASAFPIAFLSSPFTYILLRLCLLLEATGLCGAAWVIAAIHRKIAGYQRDEVYIGTAEERAKGEMGDSSSHVPVGAGHMGKLPGFADNAPASLKKLMKKDPSIGPYLANVFDAAEKGQKKETFNDDDFEA</sequence>
<feature type="transmembrane region" description="Helical" evidence="1">
    <location>
        <begin position="263"/>
        <end position="290"/>
    </location>
</feature>
<organism evidence="2 3">
    <name type="scientific">Chaetoceros tenuissimus</name>
    <dbReference type="NCBI Taxonomy" id="426638"/>
    <lineage>
        <taxon>Eukaryota</taxon>
        <taxon>Sar</taxon>
        <taxon>Stramenopiles</taxon>
        <taxon>Ochrophyta</taxon>
        <taxon>Bacillariophyta</taxon>
        <taxon>Coscinodiscophyceae</taxon>
        <taxon>Chaetocerotophycidae</taxon>
        <taxon>Chaetocerotales</taxon>
        <taxon>Chaetocerotaceae</taxon>
        <taxon>Chaetoceros</taxon>
    </lineage>
</organism>
<accession>A0AAD3H1P0</accession>
<evidence type="ECO:0000313" key="2">
    <source>
        <dbReference type="EMBL" id="GFH46624.1"/>
    </source>
</evidence>
<feature type="transmembrane region" description="Helical" evidence="1">
    <location>
        <begin position="362"/>
        <end position="388"/>
    </location>
</feature>